<accession>A0A4D6ND38</accession>
<dbReference type="AlphaFoldDB" id="A0A4D6ND38"/>
<sequence>MDGGGCRITSTRGVWLCGTMVVGCRFRLCVVRGREMERWSGAGESFSKKKNVCAGGRRRRSGRGRGRGKGIRVRVSRWEGFWGFWAGRWENVEKRCVWCGKGYLGLCVWAEGQERGLCVCGKKTRRGFEGALEKWRSGRAVERCSGAVKEFSKTKKKNARTGVWEMWQRAVTTRACAENDAS</sequence>
<reference evidence="1 2" key="1">
    <citation type="submission" date="2019-04" db="EMBL/GenBank/DDBJ databases">
        <title>An improved genome assembly and genetic linkage map for asparagus bean, Vigna unguiculata ssp. sesquipedialis.</title>
        <authorList>
            <person name="Xia Q."/>
            <person name="Zhang R."/>
            <person name="Dong Y."/>
        </authorList>
    </citation>
    <scope>NUCLEOTIDE SEQUENCE [LARGE SCALE GENOMIC DNA]</scope>
    <source>
        <tissue evidence="1">Leaf</tissue>
    </source>
</reference>
<keyword evidence="2" id="KW-1185">Reference proteome</keyword>
<name>A0A4D6ND38_VIGUN</name>
<proteinExistence type="predicted"/>
<dbReference type="PROSITE" id="PS51257">
    <property type="entry name" value="PROKAR_LIPOPROTEIN"/>
    <property type="match status" value="1"/>
</dbReference>
<gene>
    <name evidence="1" type="ORF">DEO72_LG10g1679</name>
</gene>
<dbReference type="EMBL" id="CP039354">
    <property type="protein sequence ID" value="QCE10449.1"/>
    <property type="molecule type" value="Genomic_DNA"/>
</dbReference>
<protein>
    <submittedName>
        <fullName evidence="1">Uncharacterized protein</fullName>
    </submittedName>
</protein>
<dbReference type="Proteomes" id="UP000501690">
    <property type="component" value="Linkage Group LG10"/>
</dbReference>
<organism evidence="1 2">
    <name type="scientific">Vigna unguiculata</name>
    <name type="common">Cowpea</name>
    <dbReference type="NCBI Taxonomy" id="3917"/>
    <lineage>
        <taxon>Eukaryota</taxon>
        <taxon>Viridiplantae</taxon>
        <taxon>Streptophyta</taxon>
        <taxon>Embryophyta</taxon>
        <taxon>Tracheophyta</taxon>
        <taxon>Spermatophyta</taxon>
        <taxon>Magnoliopsida</taxon>
        <taxon>eudicotyledons</taxon>
        <taxon>Gunneridae</taxon>
        <taxon>Pentapetalae</taxon>
        <taxon>rosids</taxon>
        <taxon>fabids</taxon>
        <taxon>Fabales</taxon>
        <taxon>Fabaceae</taxon>
        <taxon>Papilionoideae</taxon>
        <taxon>50 kb inversion clade</taxon>
        <taxon>NPAAA clade</taxon>
        <taxon>indigoferoid/millettioid clade</taxon>
        <taxon>Phaseoleae</taxon>
        <taxon>Vigna</taxon>
    </lineage>
</organism>
<evidence type="ECO:0000313" key="2">
    <source>
        <dbReference type="Proteomes" id="UP000501690"/>
    </source>
</evidence>
<evidence type="ECO:0000313" key="1">
    <source>
        <dbReference type="EMBL" id="QCE10449.1"/>
    </source>
</evidence>